<comment type="subcellular location">
    <subcellularLocation>
        <location evidence="1 7">Cell membrane</location>
        <topology evidence="1 7">Multi-pass membrane protein</topology>
    </subcellularLocation>
</comment>
<feature type="transmembrane region" description="Helical" evidence="7">
    <location>
        <begin position="139"/>
        <end position="159"/>
    </location>
</feature>
<dbReference type="Pfam" id="PF00528">
    <property type="entry name" value="BPD_transp_1"/>
    <property type="match status" value="1"/>
</dbReference>
<dbReference type="EMBL" id="CAJRAY010000049">
    <property type="protein sequence ID" value="CAG5087451.1"/>
    <property type="molecule type" value="Genomic_DNA"/>
</dbReference>
<dbReference type="Gene3D" id="1.10.3720.10">
    <property type="entry name" value="MetI-like"/>
    <property type="match status" value="1"/>
</dbReference>
<dbReference type="PANTHER" id="PTHR43744">
    <property type="entry name" value="ABC TRANSPORTER PERMEASE PROTEIN MG189-RELATED-RELATED"/>
    <property type="match status" value="1"/>
</dbReference>
<feature type="transmembrane region" description="Helical" evidence="7">
    <location>
        <begin position="12"/>
        <end position="35"/>
    </location>
</feature>
<evidence type="ECO:0000256" key="6">
    <source>
        <dbReference type="ARBA" id="ARBA00023136"/>
    </source>
</evidence>
<gene>
    <name evidence="9" type="primary">txxe 2558-ugpE1</name>
    <name evidence="9" type="ORF">TXXE_10915</name>
</gene>
<accession>A0ABM8V4S3</accession>
<evidence type="ECO:0000256" key="4">
    <source>
        <dbReference type="ARBA" id="ARBA00022692"/>
    </source>
</evidence>
<keyword evidence="4 7" id="KW-0812">Transmembrane</keyword>
<dbReference type="SUPFAM" id="SSF161098">
    <property type="entry name" value="MetI-like"/>
    <property type="match status" value="1"/>
</dbReference>
<keyword evidence="6 7" id="KW-0472">Membrane</keyword>
<keyword evidence="3" id="KW-1003">Cell membrane</keyword>
<keyword evidence="5 7" id="KW-1133">Transmembrane helix</keyword>
<evidence type="ECO:0000313" key="9">
    <source>
        <dbReference type="EMBL" id="CAG5087451.1"/>
    </source>
</evidence>
<feature type="transmembrane region" description="Helical" evidence="7">
    <location>
        <begin position="105"/>
        <end position="127"/>
    </location>
</feature>
<name>A0ABM8V4S3_THEXY</name>
<dbReference type="Proteomes" id="UP000681526">
    <property type="component" value="Unassembled WGS sequence"/>
</dbReference>
<proteinExistence type="inferred from homology"/>
<dbReference type="InterPro" id="IPR035906">
    <property type="entry name" value="MetI-like_sf"/>
</dbReference>
<feature type="transmembrane region" description="Helical" evidence="7">
    <location>
        <begin position="180"/>
        <end position="202"/>
    </location>
</feature>
<organism evidence="9 10">
    <name type="scientific">Thermobacillus xylanilyticus</name>
    <dbReference type="NCBI Taxonomy" id="76633"/>
    <lineage>
        <taxon>Bacteria</taxon>
        <taxon>Bacillati</taxon>
        <taxon>Bacillota</taxon>
        <taxon>Bacilli</taxon>
        <taxon>Bacillales</taxon>
        <taxon>Paenibacillaceae</taxon>
        <taxon>Thermobacillus</taxon>
    </lineage>
</organism>
<protein>
    <submittedName>
        <fullName evidence="9">Sn-glycerol-3-phosphate transport system permease protein ugpE</fullName>
    </submittedName>
</protein>
<evidence type="ECO:0000256" key="2">
    <source>
        <dbReference type="ARBA" id="ARBA00022448"/>
    </source>
</evidence>
<evidence type="ECO:0000256" key="5">
    <source>
        <dbReference type="ARBA" id="ARBA00022989"/>
    </source>
</evidence>
<dbReference type="InterPro" id="IPR000515">
    <property type="entry name" value="MetI-like"/>
</dbReference>
<dbReference type="PANTHER" id="PTHR43744:SF8">
    <property type="entry name" value="SN-GLYCEROL-3-PHOSPHATE TRANSPORT SYSTEM PERMEASE PROTEIN UGPE"/>
    <property type="match status" value="1"/>
</dbReference>
<evidence type="ECO:0000256" key="7">
    <source>
        <dbReference type="RuleBase" id="RU363032"/>
    </source>
</evidence>
<feature type="transmembrane region" description="Helical" evidence="7">
    <location>
        <begin position="240"/>
        <end position="260"/>
    </location>
</feature>
<sequence>MIIRTIKHLPLYAALAVCALAVLYPIIYTFSYALMTPSEAQAYPPNILPSGIYLKNFSDVLNLVPIDRFLLNSFIVSIAVVAGQLITSSLAAYAFAFIPFRGKSLVFSLFLSTMMIPWEVTIIPNYITIRTWGWMDSYAGLTVPFMASAFGIFLLRQHFLQLPRELLEAARIDGCGHFRIFAGIVLPTARPALATLAVYQFLNTWNMYFWPLLITNRDTMRTVQIGISMLKWEEAMSHNLVLGGVTLVLLPSLLTLVFGLKQLVRGITAGAVKG</sequence>
<dbReference type="PROSITE" id="PS50928">
    <property type="entry name" value="ABC_TM1"/>
    <property type="match status" value="1"/>
</dbReference>
<dbReference type="CDD" id="cd06261">
    <property type="entry name" value="TM_PBP2"/>
    <property type="match status" value="1"/>
</dbReference>
<keyword evidence="2 7" id="KW-0813">Transport</keyword>
<comment type="caution">
    <text evidence="9">The sequence shown here is derived from an EMBL/GenBank/DDBJ whole genome shotgun (WGS) entry which is preliminary data.</text>
</comment>
<keyword evidence="10" id="KW-1185">Reference proteome</keyword>
<feature type="transmembrane region" description="Helical" evidence="7">
    <location>
        <begin position="74"/>
        <end position="98"/>
    </location>
</feature>
<comment type="similarity">
    <text evidence="7">Belongs to the binding-protein-dependent transport system permease family.</text>
</comment>
<evidence type="ECO:0000259" key="8">
    <source>
        <dbReference type="PROSITE" id="PS50928"/>
    </source>
</evidence>
<evidence type="ECO:0000256" key="3">
    <source>
        <dbReference type="ARBA" id="ARBA00022475"/>
    </source>
</evidence>
<feature type="domain" description="ABC transmembrane type-1" evidence="8">
    <location>
        <begin position="70"/>
        <end position="258"/>
    </location>
</feature>
<evidence type="ECO:0000313" key="10">
    <source>
        <dbReference type="Proteomes" id="UP000681526"/>
    </source>
</evidence>
<evidence type="ECO:0000256" key="1">
    <source>
        <dbReference type="ARBA" id="ARBA00004651"/>
    </source>
</evidence>
<reference evidence="9 10" key="1">
    <citation type="submission" date="2021-04" db="EMBL/GenBank/DDBJ databases">
        <authorList>
            <person name="Rakotoarivonina H."/>
        </authorList>
    </citation>
    <scope>NUCLEOTIDE SEQUENCE [LARGE SCALE GENOMIC DNA]</scope>
    <source>
        <strain evidence="9 10">XE</strain>
    </source>
</reference>
<dbReference type="RefSeq" id="WP_213484650.1">
    <property type="nucleotide sequence ID" value="NZ_CAJRAY010000049.1"/>
</dbReference>